<accession>A0A9D0ZXE4</accession>
<evidence type="ECO:0000313" key="12">
    <source>
        <dbReference type="Proteomes" id="UP000886886"/>
    </source>
</evidence>
<dbReference type="PROSITE" id="PS01136">
    <property type="entry name" value="UPF0034"/>
    <property type="match status" value="1"/>
</dbReference>
<dbReference type="InterPro" id="IPR018517">
    <property type="entry name" value="tRNA_hU_synthase_CS"/>
</dbReference>
<dbReference type="PANTHER" id="PTHR45846:SF1">
    <property type="entry name" value="TRNA-DIHYDROURIDINE(47) SYNTHASE [NAD(P)(+)]-LIKE"/>
    <property type="match status" value="1"/>
</dbReference>
<dbReference type="AlphaFoldDB" id="A0A9D0ZXE4"/>
<feature type="active site" description="Proton donor" evidence="8">
    <location>
        <position position="93"/>
    </location>
</feature>
<comment type="function">
    <text evidence="7">Catalyzes the synthesis of 5,6-dihydrouridine (D), a modified base found in the D-loop of most tRNAs, via the reduction of the C5-C6 double bond in target uridines.</text>
</comment>
<sequence>MRYYFAPMECITGYLFRNAHAKYFTAADKYFSPFISAGKRRMNQREREDILPEHNGSICLVPQILTNCREDFLEIAEELREYGYREVNLNLGCPSRGVAAKGRGSGFLKDREKLEEFLDGIFEKCQIQVSVKTRIGVEEPEEFAQLLELFNRYPIKELVIHPRVQKDYYRKPLHLEWFRMAVQESRIPLCYNGDLFCAEKIRAWRMEFPEVECVMLGRGLVANPELIGEAKGERKVTKEGLLAFHEEVYAGYLDLIGDPKKVLPKMKELWCYWQYLFPDSAQSLADLKQARALPQYEQAVRKLLEGDAGLTLSGERGFRPPNAE</sequence>
<organism evidence="11 12">
    <name type="scientific">Candidatus Limivivens merdigallinarum</name>
    <dbReference type="NCBI Taxonomy" id="2840859"/>
    <lineage>
        <taxon>Bacteria</taxon>
        <taxon>Bacillati</taxon>
        <taxon>Bacillota</taxon>
        <taxon>Clostridia</taxon>
        <taxon>Lachnospirales</taxon>
        <taxon>Lachnospiraceae</taxon>
        <taxon>Lachnospiraceae incertae sedis</taxon>
        <taxon>Candidatus Limivivens</taxon>
    </lineage>
</organism>
<dbReference type="CDD" id="cd02801">
    <property type="entry name" value="DUS_like_FMN"/>
    <property type="match status" value="1"/>
</dbReference>
<evidence type="ECO:0000313" key="11">
    <source>
        <dbReference type="EMBL" id="HIQ97343.1"/>
    </source>
</evidence>
<reference evidence="11" key="2">
    <citation type="journal article" date="2021" name="PeerJ">
        <title>Extensive microbial diversity within the chicken gut microbiome revealed by metagenomics and culture.</title>
        <authorList>
            <person name="Gilroy R."/>
            <person name="Ravi A."/>
            <person name="Getino M."/>
            <person name="Pursley I."/>
            <person name="Horton D.L."/>
            <person name="Alikhan N.F."/>
            <person name="Baker D."/>
            <person name="Gharbi K."/>
            <person name="Hall N."/>
            <person name="Watson M."/>
            <person name="Adriaenssens E.M."/>
            <person name="Foster-Nyarko E."/>
            <person name="Jarju S."/>
            <person name="Secka A."/>
            <person name="Antonio M."/>
            <person name="Oren A."/>
            <person name="Chaudhuri R.R."/>
            <person name="La Ragione R."/>
            <person name="Hildebrand F."/>
            <person name="Pallen M.J."/>
        </authorList>
    </citation>
    <scope>NUCLEOTIDE SEQUENCE</scope>
    <source>
        <strain evidence="11">ChiSjej3B21-11622</strain>
    </source>
</reference>
<evidence type="ECO:0000256" key="9">
    <source>
        <dbReference type="PIRSR" id="PIRSR006621-2"/>
    </source>
</evidence>
<protein>
    <recommendedName>
        <fullName evidence="7">tRNA-dihydrouridine synthase</fullName>
        <ecNumber evidence="7">1.3.1.-</ecNumber>
    </recommendedName>
</protein>
<comment type="cofactor">
    <cofactor evidence="1 7 9">
        <name>FMN</name>
        <dbReference type="ChEBI" id="CHEBI:58210"/>
    </cofactor>
</comment>
<dbReference type="GO" id="GO:0003723">
    <property type="term" value="F:RNA binding"/>
    <property type="evidence" value="ECO:0007669"/>
    <property type="project" value="TreeGrafter"/>
</dbReference>
<keyword evidence="9" id="KW-0547">Nucleotide-binding</keyword>
<keyword evidence="3 7" id="KW-0288">FMN</keyword>
<dbReference type="InterPro" id="IPR035587">
    <property type="entry name" value="DUS-like_FMN-bd"/>
</dbReference>
<dbReference type="SUPFAM" id="SSF51395">
    <property type="entry name" value="FMN-linked oxidoreductases"/>
    <property type="match status" value="1"/>
</dbReference>
<dbReference type="EC" id="1.3.1.-" evidence="7"/>
<evidence type="ECO:0000256" key="3">
    <source>
        <dbReference type="ARBA" id="ARBA00022643"/>
    </source>
</evidence>
<feature type="binding site" evidence="9">
    <location>
        <begin position="217"/>
        <end position="218"/>
    </location>
    <ligand>
        <name>FMN</name>
        <dbReference type="ChEBI" id="CHEBI:58210"/>
    </ligand>
</feature>
<keyword evidence="2 7" id="KW-0285">Flavoprotein</keyword>
<dbReference type="GO" id="GO:0017150">
    <property type="term" value="F:tRNA dihydrouridine synthase activity"/>
    <property type="evidence" value="ECO:0007669"/>
    <property type="project" value="InterPro"/>
</dbReference>
<dbReference type="InterPro" id="IPR001269">
    <property type="entry name" value="DUS_fam"/>
</dbReference>
<evidence type="ECO:0000256" key="2">
    <source>
        <dbReference type="ARBA" id="ARBA00022630"/>
    </source>
</evidence>
<keyword evidence="4 7" id="KW-0819">tRNA processing</keyword>
<comment type="caution">
    <text evidence="11">The sequence shown here is derived from an EMBL/GenBank/DDBJ whole genome shotgun (WGS) entry which is preliminary data.</text>
</comment>
<dbReference type="PIRSF" id="PIRSF006621">
    <property type="entry name" value="Dus"/>
    <property type="match status" value="1"/>
</dbReference>
<dbReference type="InterPro" id="IPR013785">
    <property type="entry name" value="Aldolase_TIM"/>
</dbReference>
<dbReference type="Proteomes" id="UP000886886">
    <property type="component" value="Unassembled WGS sequence"/>
</dbReference>
<evidence type="ECO:0000256" key="6">
    <source>
        <dbReference type="ARBA" id="ARBA00023002"/>
    </source>
</evidence>
<dbReference type="EMBL" id="DVFT01000182">
    <property type="protein sequence ID" value="HIQ97343.1"/>
    <property type="molecule type" value="Genomic_DNA"/>
</dbReference>
<proteinExistence type="inferred from homology"/>
<keyword evidence="6 7" id="KW-0560">Oxidoreductase</keyword>
<dbReference type="Gene3D" id="3.20.20.70">
    <property type="entry name" value="Aldolase class I"/>
    <property type="match status" value="1"/>
</dbReference>
<comment type="similarity">
    <text evidence="7">Belongs to the dus family.</text>
</comment>
<feature type="binding site" evidence="9">
    <location>
        <position position="132"/>
    </location>
    <ligand>
        <name>FMN</name>
        <dbReference type="ChEBI" id="CHEBI:58210"/>
    </ligand>
</feature>
<feature type="binding site" evidence="9">
    <location>
        <position position="161"/>
    </location>
    <ligand>
        <name>FMN</name>
        <dbReference type="ChEBI" id="CHEBI:58210"/>
    </ligand>
</feature>
<dbReference type="GO" id="GO:0050660">
    <property type="term" value="F:flavin adenine dinucleotide binding"/>
    <property type="evidence" value="ECO:0007669"/>
    <property type="project" value="InterPro"/>
</dbReference>
<gene>
    <name evidence="11" type="ORF">IAB26_12365</name>
</gene>
<evidence type="ECO:0000259" key="10">
    <source>
        <dbReference type="Pfam" id="PF01207"/>
    </source>
</evidence>
<keyword evidence="5" id="KW-0521">NADP</keyword>
<reference evidence="11" key="1">
    <citation type="submission" date="2020-10" db="EMBL/GenBank/DDBJ databases">
        <authorList>
            <person name="Gilroy R."/>
        </authorList>
    </citation>
    <scope>NUCLEOTIDE SEQUENCE</scope>
    <source>
        <strain evidence="11">ChiSjej3B21-11622</strain>
    </source>
</reference>
<evidence type="ECO:0000256" key="1">
    <source>
        <dbReference type="ARBA" id="ARBA00001917"/>
    </source>
</evidence>
<feature type="domain" description="DUS-like FMN-binding" evidence="10">
    <location>
        <begin position="5"/>
        <end position="232"/>
    </location>
</feature>
<dbReference type="PANTHER" id="PTHR45846">
    <property type="entry name" value="TRNA-DIHYDROURIDINE(47) SYNTHASE [NAD(P)(+)]-LIKE"/>
    <property type="match status" value="1"/>
</dbReference>
<feature type="binding site" evidence="9">
    <location>
        <position position="63"/>
    </location>
    <ligand>
        <name>FMN</name>
        <dbReference type="ChEBI" id="CHEBI:58210"/>
    </ligand>
</feature>
<dbReference type="Pfam" id="PF01207">
    <property type="entry name" value="Dus"/>
    <property type="match status" value="1"/>
</dbReference>
<name>A0A9D0ZXE4_9FIRM</name>
<evidence type="ECO:0000256" key="8">
    <source>
        <dbReference type="PIRSR" id="PIRSR006621-1"/>
    </source>
</evidence>
<evidence type="ECO:0000256" key="4">
    <source>
        <dbReference type="ARBA" id="ARBA00022694"/>
    </source>
</evidence>
<evidence type="ECO:0000256" key="5">
    <source>
        <dbReference type="ARBA" id="ARBA00022857"/>
    </source>
</evidence>
<evidence type="ECO:0000256" key="7">
    <source>
        <dbReference type="PIRNR" id="PIRNR006621"/>
    </source>
</evidence>